<dbReference type="GO" id="GO:0005829">
    <property type="term" value="C:cytosol"/>
    <property type="evidence" value="ECO:0007669"/>
    <property type="project" value="TreeGrafter"/>
</dbReference>
<dbReference type="InterPro" id="IPR002173">
    <property type="entry name" value="Carboh/pur_kinase_PfkB_CS"/>
</dbReference>
<evidence type="ECO:0000313" key="4">
    <source>
        <dbReference type="EMBL" id="SFH67446.1"/>
    </source>
</evidence>
<organism evidence="4 5">
    <name type="scientific">Selenomonas ruminantium</name>
    <dbReference type="NCBI Taxonomy" id="971"/>
    <lineage>
        <taxon>Bacteria</taxon>
        <taxon>Bacillati</taxon>
        <taxon>Bacillota</taxon>
        <taxon>Negativicutes</taxon>
        <taxon>Selenomonadales</taxon>
        <taxon>Selenomonadaceae</taxon>
        <taxon>Selenomonas</taxon>
    </lineage>
</organism>
<dbReference type="PANTHER" id="PTHR46969:SF1">
    <property type="entry name" value="BIFUNCTIONAL PROTEIN HLDE"/>
    <property type="match status" value="1"/>
</dbReference>
<dbReference type="PROSITE" id="PS00583">
    <property type="entry name" value="PFKB_KINASES_1"/>
    <property type="match status" value="1"/>
</dbReference>
<evidence type="ECO:0000256" key="2">
    <source>
        <dbReference type="ARBA" id="ARBA00022777"/>
    </source>
</evidence>
<dbReference type="AlphaFoldDB" id="A0A1I3BZF1"/>
<evidence type="ECO:0000259" key="3">
    <source>
        <dbReference type="Pfam" id="PF00294"/>
    </source>
</evidence>
<evidence type="ECO:0000313" key="5">
    <source>
        <dbReference type="Proteomes" id="UP000183639"/>
    </source>
</evidence>
<accession>A0A1I3BZF1</accession>
<dbReference type="InterPro" id="IPR029056">
    <property type="entry name" value="Ribokinase-like"/>
</dbReference>
<feature type="domain" description="Carbohydrate kinase PfkB" evidence="3">
    <location>
        <begin position="18"/>
        <end position="314"/>
    </location>
</feature>
<dbReference type="EMBL" id="FOQK01000002">
    <property type="protein sequence ID" value="SFH67446.1"/>
    <property type="molecule type" value="Genomic_DNA"/>
</dbReference>
<gene>
    <name evidence="4" type="ORF">SAMN04487861_10227</name>
</gene>
<proteinExistence type="predicted"/>
<protein>
    <submittedName>
        <fullName evidence="4">D-beta-D-heptose 7-phosphate kinase / D-beta-D-heptose 1-phosphate adenosyltransferase</fullName>
    </submittedName>
</protein>
<dbReference type="PANTHER" id="PTHR46969">
    <property type="entry name" value="BIFUNCTIONAL PROTEIN HLDE"/>
    <property type="match status" value="1"/>
</dbReference>
<dbReference type="CDD" id="cd01172">
    <property type="entry name" value="RfaE_like"/>
    <property type="match status" value="1"/>
</dbReference>
<reference evidence="4 5" key="1">
    <citation type="submission" date="2016-10" db="EMBL/GenBank/DDBJ databases">
        <authorList>
            <person name="de Groot N.N."/>
        </authorList>
    </citation>
    <scope>NUCLEOTIDE SEQUENCE [LARGE SCALE GENOMIC DNA]</scope>
    <source>
        <strain evidence="4 5">Z108</strain>
    </source>
</reference>
<sequence length="329" mass="35745">MDNQRLCQFLEEKTSSCKVLVVGDIMLDKYYYGEVTRISGEAPVPITRVHSSDEKLGGGANIAYNLSVLGCQTGLSGFVGDDAHCVSMVEKLADHGIDSAGLIRTDRPTTTKVRIMSGNQQMFRLDFEQVGAVAEVYAEAFQQYIGGRLNESLDCVVISDHDNGACTEKSCAKIIELCHNHGVPVVVDMSGHNWVNYAHADYVVANMKRVNQVLLQPVENEDAAIEKAAHYLMRKYRVRNVIVTRSEKGLSLVGNDVVKHIPTKAQELFDVLGATDTIAAVFALALAGGLNPREGAYLANLAASRVVARVGTYAVTREELQGLLRAGAM</sequence>
<dbReference type="GO" id="GO:0033786">
    <property type="term" value="F:heptose-1-phosphate adenylyltransferase activity"/>
    <property type="evidence" value="ECO:0007669"/>
    <property type="project" value="TreeGrafter"/>
</dbReference>
<dbReference type="Gene3D" id="3.40.1190.20">
    <property type="match status" value="1"/>
</dbReference>
<dbReference type="GO" id="GO:0016773">
    <property type="term" value="F:phosphotransferase activity, alcohol group as acceptor"/>
    <property type="evidence" value="ECO:0007669"/>
    <property type="project" value="InterPro"/>
</dbReference>
<dbReference type="SUPFAM" id="SSF53613">
    <property type="entry name" value="Ribokinase-like"/>
    <property type="match status" value="1"/>
</dbReference>
<keyword evidence="2 4" id="KW-0418">Kinase</keyword>
<dbReference type="GO" id="GO:0033785">
    <property type="term" value="F:heptose 7-phosphate kinase activity"/>
    <property type="evidence" value="ECO:0007669"/>
    <property type="project" value="TreeGrafter"/>
</dbReference>
<dbReference type="RefSeq" id="WP_075441703.1">
    <property type="nucleotide sequence ID" value="NZ_FOQK01000002.1"/>
</dbReference>
<keyword evidence="1 4" id="KW-0808">Transferase</keyword>
<dbReference type="Pfam" id="PF00294">
    <property type="entry name" value="PfkB"/>
    <property type="match status" value="1"/>
</dbReference>
<dbReference type="InterPro" id="IPR011611">
    <property type="entry name" value="PfkB_dom"/>
</dbReference>
<name>A0A1I3BZF1_SELRU</name>
<dbReference type="OrthoDB" id="9802794at2"/>
<evidence type="ECO:0000256" key="1">
    <source>
        <dbReference type="ARBA" id="ARBA00022679"/>
    </source>
</evidence>
<dbReference type="InterPro" id="IPR011913">
    <property type="entry name" value="RfaE_dom_I"/>
</dbReference>
<dbReference type="Proteomes" id="UP000183639">
    <property type="component" value="Unassembled WGS sequence"/>
</dbReference>